<reference evidence="1 2" key="1">
    <citation type="journal article" date="2014" name="PLoS Genet.">
        <title>Phylogenetically driven sequencing of extremely halophilic archaea reveals strategies for static and dynamic osmo-response.</title>
        <authorList>
            <person name="Becker E.A."/>
            <person name="Seitzer P.M."/>
            <person name="Tritt A."/>
            <person name="Larsen D."/>
            <person name="Krusor M."/>
            <person name="Yao A.I."/>
            <person name="Wu D."/>
            <person name="Madern D."/>
            <person name="Eisen J.A."/>
            <person name="Darling A.E."/>
            <person name="Facciotti M.T."/>
        </authorList>
    </citation>
    <scope>NUCLEOTIDE SEQUENCE [LARGE SCALE GENOMIC DNA]</scope>
    <source>
        <strain evidence="1 2">DSM 14210</strain>
    </source>
</reference>
<dbReference type="Proteomes" id="UP000011523">
    <property type="component" value="Unassembled WGS sequence"/>
</dbReference>
<sequence length="105" mass="11801">MSTRRNEKVPATADENIFENTVVDTLSDCRRHFGEICAVHRPTDVLKVGDTALERRKVEARYLLVGPDIVCRLEVSAEELHVPVCVAVRTGSLLRVANTVVRFRI</sequence>
<evidence type="ECO:0000313" key="1">
    <source>
        <dbReference type="EMBL" id="ELZ33210.1"/>
    </source>
</evidence>
<protein>
    <submittedName>
        <fullName evidence="1">Uncharacterized protein</fullName>
    </submittedName>
</protein>
<organism evidence="1 2">
    <name type="scientific">Halorubrum tebenquichense DSM 14210</name>
    <dbReference type="NCBI Taxonomy" id="1227485"/>
    <lineage>
        <taxon>Archaea</taxon>
        <taxon>Methanobacteriati</taxon>
        <taxon>Methanobacteriota</taxon>
        <taxon>Stenosarchaea group</taxon>
        <taxon>Halobacteria</taxon>
        <taxon>Halobacteriales</taxon>
        <taxon>Haloferacaceae</taxon>
        <taxon>Halorubrum</taxon>
    </lineage>
</organism>
<name>M0DCL0_9EURY</name>
<keyword evidence="2" id="KW-1185">Reference proteome</keyword>
<comment type="caution">
    <text evidence="1">The sequence shown here is derived from an EMBL/GenBank/DDBJ whole genome shotgun (WGS) entry which is preliminary data.</text>
</comment>
<dbReference type="AlphaFoldDB" id="M0DCL0"/>
<evidence type="ECO:0000313" key="2">
    <source>
        <dbReference type="Proteomes" id="UP000011523"/>
    </source>
</evidence>
<accession>M0DCL0</accession>
<gene>
    <name evidence="1" type="ORF">C472_14897</name>
</gene>
<proteinExistence type="predicted"/>
<dbReference type="EMBL" id="AOJD01000077">
    <property type="protein sequence ID" value="ELZ33210.1"/>
    <property type="molecule type" value="Genomic_DNA"/>
</dbReference>